<name>A0A6J7EFW9_9ZZZZ</name>
<feature type="region of interest" description="Disordered" evidence="1">
    <location>
        <begin position="817"/>
        <end position="840"/>
    </location>
</feature>
<proteinExistence type="predicted"/>
<accession>A0A6J7EFW9</accession>
<feature type="region of interest" description="Disordered" evidence="1">
    <location>
        <begin position="312"/>
        <end position="334"/>
    </location>
</feature>
<dbReference type="EMBL" id="CAFBLS010000181">
    <property type="protein sequence ID" value="CAB4881826.1"/>
    <property type="molecule type" value="Genomic_DNA"/>
</dbReference>
<reference evidence="2" key="1">
    <citation type="submission" date="2020-05" db="EMBL/GenBank/DDBJ databases">
        <authorList>
            <person name="Chiriac C."/>
            <person name="Salcher M."/>
            <person name="Ghai R."/>
            <person name="Kavagutti S V."/>
        </authorList>
    </citation>
    <scope>NUCLEOTIDE SEQUENCE</scope>
</reference>
<feature type="compositionally biased region" description="Basic and acidic residues" evidence="1">
    <location>
        <begin position="312"/>
        <end position="328"/>
    </location>
</feature>
<dbReference type="AlphaFoldDB" id="A0A6J7EFW9"/>
<evidence type="ECO:0000313" key="2">
    <source>
        <dbReference type="EMBL" id="CAB4881826.1"/>
    </source>
</evidence>
<evidence type="ECO:0000256" key="1">
    <source>
        <dbReference type="SAM" id="MobiDB-lite"/>
    </source>
</evidence>
<organism evidence="2">
    <name type="scientific">freshwater metagenome</name>
    <dbReference type="NCBI Taxonomy" id="449393"/>
    <lineage>
        <taxon>unclassified sequences</taxon>
        <taxon>metagenomes</taxon>
        <taxon>ecological metagenomes</taxon>
    </lineage>
</organism>
<sequence length="870" mass="93850">MALAIGPAQGSIELRGQRRLLGRERFDEALAGGRIRCLGYCLVACGEELLLLQLDSLPRRIAEHGGEAPRPSAGRVGPGCVVDPEYLRELQVPVEEPVVDRLALNGGDHSRIDVPWVVLQRLEGRVSDGRIALPLGLHECGAPRIGDLPSSCVIGIVLQIAESLSLLVCIGQGGRRSRVDLRHLRGEVGIGGMEATGREELALVGLLALGPVALLQARGPRLVVAGEGDERGIGQTLLEQPGRHSEQGIADLDMGIEERQRPALLHRLEPQAHLRELGCHRVEVDAVDAPGDDIVQCFVHVGRSRVELAGSHRCEPARDPPRRRDEKVPGAAGRVADGHGEQRLLGVLLLLRLVEKRVEGLVEHEVDEARGRVVGAGCLAVIAGEVLEGEDAAQPVVPGNELEQALVDAAELLSTEVSVVDDARWGVLRLNHAEPPDRREQRLIRQSLADHHVDRLMIEDPAEARQAQLRQAALIAEPGDDKLQALPEVGMAGTAALACEGAQTAGREVVAIALERDLIGRRILEQAPVLGDEQEEQTVDEAKQRAVIVLEPQLTIRDAHAEVIARALQEPGAQGLDGILHAVSEQAKRAGARLGSTRAPPLEPAIGRHSPLGHFDPRLMKHHEHQGEVAEHLAVEHALEIELDVRLSGQAGGVAQEPQGAAVAEHCPEVVMVAVEELLEHRLRCAIGRAGHALRPAVELDTPPEQVEGCCAPQVGDRKRLVVGVQPACRRLLQPAIAELLEQDGQPSLPRHAHCWIALGQFRESLPVGRPRSEEVAPRPVRSLLRRLARGQVVVAWCQPAQILIAAEDAPQQVRWQQPADDSDAGEVSGTHWVPPATGRNTYAPRMSGGFWAVTFSPRRAAPAPARARR</sequence>
<gene>
    <name evidence="2" type="ORF">UFOPK3402_01380</name>
</gene>
<protein>
    <submittedName>
        <fullName evidence="2">Unannotated protein</fullName>
    </submittedName>
</protein>